<accession>A0A371G077</accession>
<evidence type="ECO:0000313" key="2">
    <source>
        <dbReference type="EMBL" id="RDX83733.1"/>
    </source>
</evidence>
<dbReference type="PANTHER" id="PTHR48475">
    <property type="entry name" value="RIBONUCLEASE H"/>
    <property type="match status" value="1"/>
</dbReference>
<dbReference type="PANTHER" id="PTHR48475:SF2">
    <property type="entry name" value="RIBONUCLEASE H"/>
    <property type="match status" value="1"/>
</dbReference>
<gene>
    <name evidence="2" type="ORF">CR513_35323</name>
</gene>
<dbReference type="OrthoDB" id="1433117at2759"/>
<dbReference type="GO" id="GO:0003676">
    <property type="term" value="F:nucleic acid binding"/>
    <property type="evidence" value="ECO:0007669"/>
    <property type="project" value="InterPro"/>
</dbReference>
<protein>
    <submittedName>
        <fullName evidence="2">Uncharacterized protein</fullName>
    </submittedName>
</protein>
<reference evidence="2" key="1">
    <citation type="submission" date="2018-05" db="EMBL/GenBank/DDBJ databases">
        <title>Draft genome of Mucuna pruriens seed.</title>
        <authorList>
            <person name="Nnadi N.E."/>
            <person name="Vos R."/>
            <person name="Hasami M.H."/>
            <person name="Devisetty U.K."/>
            <person name="Aguiy J.C."/>
        </authorList>
    </citation>
    <scope>NUCLEOTIDE SEQUENCE [LARGE SCALE GENOMIC DNA]</scope>
    <source>
        <strain evidence="2">JCA_2017</strain>
    </source>
</reference>
<dbReference type="AlphaFoldDB" id="A0A371G077"/>
<feature type="non-terminal residue" evidence="2">
    <location>
        <position position="1"/>
    </location>
</feature>
<evidence type="ECO:0000313" key="3">
    <source>
        <dbReference type="Proteomes" id="UP000257109"/>
    </source>
</evidence>
<keyword evidence="3" id="KW-1185">Reference proteome</keyword>
<proteinExistence type="predicted"/>
<dbReference type="EMBL" id="QJKJ01007265">
    <property type="protein sequence ID" value="RDX83733.1"/>
    <property type="molecule type" value="Genomic_DNA"/>
</dbReference>
<name>A0A371G077_MUCPR</name>
<organism evidence="2 3">
    <name type="scientific">Mucuna pruriens</name>
    <name type="common">Velvet bean</name>
    <name type="synonym">Dolichos pruriens</name>
    <dbReference type="NCBI Taxonomy" id="157652"/>
    <lineage>
        <taxon>Eukaryota</taxon>
        <taxon>Viridiplantae</taxon>
        <taxon>Streptophyta</taxon>
        <taxon>Embryophyta</taxon>
        <taxon>Tracheophyta</taxon>
        <taxon>Spermatophyta</taxon>
        <taxon>Magnoliopsida</taxon>
        <taxon>eudicotyledons</taxon>
        <taxon>Gunneridae</taxon>
        <taxon>Pentapetalae</taxon>
        <taxon>rosids</taxon>
        <taxon>fabids</taxon>
        <taxon>Fabales</taxon>
        <taxon>Fabaceae</taxon>
        <taxon>Papilionoideae</taxon>
        <taxon>50 kb inversion clade</taxon>
        <taxon>NPAAA clade</taxon>
        <taxon>indigoferoid/millettioid clade</taxon>
        <taxon>Phaseoleae</taxon>
        <taxon>Mucuna</taxon>
    </lineage>
</organism>
<dbReference type="InterPro" id="IPR036397">
    <property type="entry name" value="RNaseH_sf"/>
</dbReference>
<comment type="caution">
    <text evidence="2">The sequence shown here is derived from an EMBL/GenBank/DDBJ whole genome shotgun (WGS) entry which is preliminary data.</text>
</comment>
<feature type="region of interest" description="Disordered" evidence="1">
    <location>
        <begin position="256"/>
        <end position="286"/>
    </location>
</feature>
<sequence>MLVTVLVSLDDRLEDRKVGPDRRERKGLLVKELGARMLTVKSDSQLVIGQEQIETFEEFILLHVPCEQNERADLLAKLPSTQKGGLHRTSNGQVEAANRVILKGLHKRLEEAKGRWVEELPHSTTQETPFRLTFGIDTLIPVEVEELLPRAVFTQVEGNKEEMRANLDLLQEEREMMHIHEYATMARFSKRYNSTMFPRPLWYGDLVLRRVLKGVVMNKLTPNWEGPYRATKTCKRQVVDGFLGHQDFRSMTALGTKTHKRQSIDDCPGHQDPQEKVTRGSHPWGD</sequence>
<evidence type="ECO:0000256" key="1">
    <source>
        <dbReference type="SAM" id="MobiDB-lite"/>
    </source>
</evidence>
<dbReference type="Proteomes" id="UP000257109">
    <property type="component" value="Unassembled WGS sequence"/>
</dbReference>
<dbReference type="Gene3D" id="3.30.420.10">
    <property type="entry name" value="Ribonuclease H-like superfamily/Ribonuclease H"/>
    <property type="match status" value="1"/>
</dbReference>
<feature type="compositionally biased region" description="Basic and acidic residues" evidence="1">
    <location>
        <begin position="262"/>
        <end position="278"/>
    </location>
</feature>